<keyword evidence="8" id="KW-1185">Reference proteome</keyword>
<keyword evidence="4 5" id="KW-0663">Pyridoxal phosphate</keyword>
<comment type="cofactor">
    <cofactor evidence="1 5">
        <name>pyridoxal 5'-phosphate</name>
        <dbReference type="ChEBI" id="CHEBI:597326"/>
    </cofactor>
</comment>
<dbReference type="SUPFAM" id="SSF56322">
    <property type="entry name" value="ADC synthase"/>
    <property type="match status" value="1"/>
</dbReference>
<protein>
    <recommendedName>
        <fullName evidence="3">Probable branched-chain-amino-acid aminotransferase</fullName>
    </recommendedName>
</protein>
<dbReference type="Gene3D" id="3.60.120.10">
    <property type="entry name" value="Anthranilate synthase"/>
    <property type="match status" value="1"/>
</dbReference>
<dbReference type="Pfam" id="PF01063">
    <property type="entry name" value="Aminotran_4"/>
    <property type="match status" value="1"/>
</dbReference>
<comment type="caution">
    <text evidence="7">The sequence shown here is derived from an EMBL/GenBank/DDBJ whole genome shotgun (WGS) entry which is preliminary data.</text>
</comment>
<dbReference type="Proteomes" id="UP000199598">
    <property type="component" value="Unassembled WGS sequence"/>
</dbReference>
<proteinExistence type="inferred from homology"/>
<feature type="domain" description="Chorismate-utilising enzyme C-terminal" evidence="6">
    <location>
        <begin position="125"/>
        <end position="379"/>
    </location>
</feature>
<reference evidence="7 8" key="1">
    <citation type="submission" date="2016-10" db="EMBL/GenBank/DDBJ databases">
        <authorList>
            <person name="Varghese N."/>
            <person name="Submissions S."/>
        </authorList>
    </citation>
    <scope>NUCLEOTIDE SEQUENCE [LARGE SCALE GENOMIC DNA]</scope>
    <source>
        <strain evidence="7 8">DSM 16392</strain>
    </source>
</reference>
<name>A0A1I3Z1F1_9HYPH</name>
<evidence type="ECO:0000256" key="5">
    <source>
        <dbReference type="RuleBase" id="RU004516"/>
    </source>
</evidence>
<dbReference type="PRINTS" id="PR00095">
    <property type="entry name" value="ANTSNTHASEI"/>
</dbReference>
<sequence>MAQFAFGTVLFVDRLSHEPARLFQAPKRVLTCQTLSEVPQFLQQLEQERKAGHYLAGFFSYEFGFAFEEKLKQRFKGTGNVPLAWFGVYDAPQLLTRDEEAQWLVEAAGNEAAPSIHINQFDMSKGDYESAFAKTQQHLAQGDIYQINLTMRADLEQTGSAAALFDNLLFQQPVGYAALLHLGDQKVLSISPELFLDRKGKQLTTRPMKGTAQRGRTSEEDARVQDWLQSDVKSRAENTMILDLMRNDLSRITKAGSVCVPSHCEVEQYRSLFQMTSTTTGELVDGAELPEIIEELFPCGSITGAPKLWAMEIIDELEKSPRGIYTGSIGMIEPNGDFTFNVAIRTLVIDEDGTAEMGTGSGVVFDSGASPEYDECLLKLNFLKASEERFTLFETMGWTPDEGYTLLERHLQRMADSASYFGFNWNLDQALSVLSDHAAVFDRDMRVRLDLYEDGQFMLTAQEMPAASGDDWRICLADERVHSQDRFLFHKTSQRRFYDQTRTDYAARYGCSEVIFLNEAGYLTEGSFTNLFIRKDGKLLTPALTHGLLPGVFRAGLLEHGYAEEADLTVHDLQSADAVYIGNSLRGLMNASLISLDADVS</sequence>
<evidence type="ECO:0000256" key="3">
    <source>
        <dbReference type="ARBA" id="ARBA00014472"/>
    </source>
</evidence>
<dbReference type="RefSeq" id="WP_093519045.1">
    <property type="nucleotide sequence ID" value="NZ_FOSK01000004.1"/>
</dbReference>
<dbReference type="InterPro" id="IPR018300">
    <property type="entry name" value="Aminotrans_IV_CS"/>
</dbReference>
<dbReference type="InterPro" id="IPR043132">
    <property type="entry name" value="BCAT-like_C"/>
</dbReference>
<dbReference type="InterPro" id="IPR015890">
    <property type="entry name" value="Chorismate_C"/>
</dbReference>
<dbReference type="GO" id="GO:0016829">
    <property type="term" value="F:lyase activity"/>
    <property type="evidence" value="ECO:0007669"/>
    <property type="project" value="UniProtKB-KW"/>
</dbReference>
<dbReference type="InterPro" id="IPR043131">
    <property type="entry name" value="BCAT-like_N"/>
</dbReference>
<dbReference type="Gene3D" id="3.20.10.10">
    <property type="entry name" value="D-amino Acid Aminotransferase, subunit A, domain 2"/>
    <property type="match status" value="1"/>
</dbReference>
<dbReference type="PANTHER" id="PTHR11236:SF50">
    <property type="entry name" value="AMINODEOXYCHORISMATE SYNTHASE COMPONENT 1"/>
    <property type="match status" value="1"/>
</dbReference>
<evidence type="ECO:0000256" key="4">
    <source>
        <dbReference type="ARBA" id="ARBA00022898"/>
    </source>
</evidence>
<dbReference type="Gene3D" id="3.30.470.10">
    <property type="match status" value="1"/>
</dbReference>
<evidence type="ECO:0000256" key="1">
    <source>
        <dbReference type="ARBA" id="ARBA00001933"/>
    </source>
</evidence>
<dbReference type="PANTHER" id="PTHR11236">
    <property type="entry name" value="AMINOBENZOATE/ANTHRANILATE SYNTHASE"/>
    <property type="match status" value="1"/>
</dbReference>
<dbReference type="SUPFAM" id="SSF56752">
    <property type="entry name" value="D-aminoacid aminotransferase-like PLP-dependent enzymes"/>
    <property type="match status" value="1"/>
</dbReference>
<dbReference type="PROSITE" id="PS00770">
    <property type="entry name" value="AA_TRANSFER_CLASS_4"/>
    <property type="match status" value="1"/>
</dbReference>
<dbReference type="Pfam" id="PF00425">
    <property type="entry name" value="Chorismate_bind"/>
    <property type="match status" value="1"/>
</dbReference>
<dbReference type="InterPro" id="IPR019999">
    <property type="entry name" value="Anth_synth_I-like"/>
</dbReference>
<evidence type="ECO:0000259" key="6">
    <source>
        <dbReference type="Pfam" id="PF00425"/>
    </source>
</evidence>
<gene>
    <name evidence="7" type="ORF">SAMN04488518_104362</name>
</gene>
<comment type="similarity">
    <text evidence="2">Belongs to the class-IV pyridoxal-phosphate-dependent aminotransferase family.</text>
</comment>
<accession>A0A1I3Z1F1</accession>
<dbReference type="EMBL" id="FOSK01000004">
    <property type="protein sequence ID" value="SFK37904.1"/>
    <property type="molecule type" value="Genomic_DNA"/>
</dbReference>
<evidence type="ECO:0000313" key="8">
    <source>
        <dbReference type="Proteomes" id="UP000199598"/>
    </source>
</evidence>
<dbReference type="NCBIfam" id="TIGR00553">
    <property type="entry name" value="pabB"/>
    <property type="match status" value="1"/>
</dbReference>
<evidence type="ECO:0000256" key="2">
    <source>
        <dbReference type="ARBA" id="ARBA00009320"/>
    </source>
</evidence>
<organism evidence="7 8">
    <name type="scientific">Pseudovibrio ascidiaceicola</name>
    <dbReference type="NCBI Taxonomy" id="285279"/>
    <lineage>
        <taxon>Bacteria</taxon>
        <taxon>Pseudomonadati</taxon>
        <taxon>Pseudomonadota</taxon>
        <taxon>Alphaproteobacteria</taxon>
        <taxon>Hyphomicrobiales</taxon>
        <taxon>Stappiaceae</taxon>
        <taxon>Pseudovibrio</taxon>
    </lineage>
</organism>
<dbReference type="InterPro" id="IPR001544">
    <property type="entry name" value="Aminotrans_IV"/>
</dbReference>
<dbReference type="InterPro" id="IPR036038">
    <property type="entry name" value="Aminotransferase-like"/>
</dbReference>
<evidence type="ECO:0000313" key="7">
    <source>
        <dbReference type="EMBL" id="SFK37904.1"/>
    </source>
</evidence>
<dbReference type="InterPro" id="IPR005802">
    <property type="entry name" value="ADC_synth_comp_1"/>
</dbReference>
<dbReference type="InterPro" id="IPR005801">
    <property type="entry name" value="ADC_synthase"/>
</dbReference>
<keyword evidence="7" id="KW-0456">Lyase</keyword>